<proteinExistence type="predicted"/>
<evidence type="ECO:0000313" key="7">
    <source>
        <dbReference type="Proteomes" id="UP001362999"/>
    </source>
</evidence>
<evidence type="ECO:0000256" key="2">
    <source>
        <dbReference type="ARBA" id="ARBA00022771"/>
    </source>
</evidence>
<sequence>MPHPSLNLSNVNNLALSFQRRARAAASGDSPNDTLELVNGLYGMAKKDLPFLVPVFYATLNPSGIPRLLAQVNAQTHVNNFASQTILQLYVVQALFSLRGISFLALRDMIATEALPDLWDRVVPWMQFLDEYREHLTGVEKLPQDVRYSLWLYLIRFFRKHEAIDKSIDSSFGLCVVVGRAWGHILAAKDKVEVIEEGLRDISQLVGFWFRKKTWNAAAFDELLVGAGGSRTQLASLVIDHLQYIVPSPETEITQDKILKLVGVVSFVVASINIRGQHDTAFRDALFSQGLVAALTTLIIGLCFSTQPIADIQLKSVLGAVTDYLSADPSPRRIIESASLLPAIIVCAEARLIPVTREYLVELLQNVLPSSTIYASVLGWLSAALYEIDVENLTFDTDDTEVHELWKSFRALAEDRIQTMHKSCYNPEFGSIKAERACDNLECNKLFQKADLKRCSACLSVLYCSQTCQLADWLSGHRWGCAYVSTRRDEQSHLTTRDRSFLRVLTHHDYLLHREQIAAETTLFIQNNPTRSPHMYVLFDYTQGACRVEVKPLEALDVFDPKWRGLRYDAERASSNPRKVQLHLMKIASGRHGGELGEAKKERWSRIWAFPLRCIAIDSVGATAGASNSNYIAGEVIDSADDLMNFDGRMVH</sequence>
<dbReference type="EMBL" id="JAWWNJ010000079">
    <property type="protein sequence ID" value="KAK7002355.1"/>
    <property type="molecule type" value="Genomic_DNA"/>
</dbReference>
<comment type="caution">
    <text evidence="6">The sequence shown here is derived from an EMBL/GenBank/DDBJ whole genome shotgun (WGS) entry which is preliminary data.</text>
</comment>
<dbReference type="Proteomes" id="UP001362999">
    <property type="component" value="Unassembled WGS sequence"/>
</dbReference>
<feature type="domain" description="MYND-type" evidence="5">
    <location>
        <begin position="440"/>
        <end position="481"/>
    </location>
</feature>
<dbReference type="PROSITE" id="PS50865">
    <property type="entry name" value="ZF_MYND_2"/>
    <property type="match status" value="1"/>
</dbReference>
<dbReference type="GO" id="GO:0008270">
    <property type="term" value="F:zinc ion binding"/>
    <property type="evidence" value="ECO:0007669"/>
    <property type="project" value="UniProtKB-KW"/>
</dbReference>
<evidence type="ECO:0000256" key="3">
    <source>
        <dbReference type="ARBA" id="ARBA00022833"/>
    </source>
</evidence>
<dbReference type="SUPFAM" id="SSF144232">
    <property type="entry name" value="HIT/MYND zinc finger-like"/>
    <property type="match status" value="1"/>
</dbReference>
<dbReference type="AlphaFoldDB" id="A0AAW0A7T7"/>
<gene>
    <name evidence="6" type="ORF">R3P38DRAFT_3042536</name>
</gene>
<organism evidence="6 7">
    <name type="scientific">Favolaschia claudopus</name>
    <dbReference type="NCBI Taxonomy" id="2862362"/>
    <lineage>
        <taxon>Eukaryota</taxon>
        <taxon>Fungi</taxon>
        <taxon>Dikarya</taxon>
        <taxon>Basidiomycota</taxon>
        <taxon>Agaricomycotina</taxon>
        <taxon>Agaricomycetes</taxon>
        <taxon>Agaricomycetidae</taxon>
        <taxon>Agaricales</taxon>
        <taxon>Marasmiineae</taxon>
        <taxon>Mycenaceae</taxon>
        <taxon>Favolaschia</taxon>
    </lineage>
</organism>
<keyword evidence="1" id="KW-0479">Metal-binding</keyword>
<evidence type="ECO:0000313" key="6">
    <source>
        <dbReference type="EMBL" id="KAK7002355.1"/>
    </source>
</evidence>
<keyword evidence="2 4" id="KW-0863">Zinc-finger</keyword>
<keyword evidence="3" id="KW-0862">Zinc</keyword>
<evidence type="ECO:0000256" key="4">
    <source>
        <dbReference type="PROSITE-ProRule" id="PRU00134"/>
    </source>
</evidence>
<dbReference type="InterPro" id="IPR002893">
    <property type="entry name" value="Znf_MYND"/>
</dbReference>
<evidence type="ECO:0000259" key="5">
    <source>
        <dbReference type="PROSITE" id="PS50865"/>
    </source>
</evidence>
<keyword evidence="7" id="KW-1185">Reference proteome</keyword>
<dbReference type="Gene3D" id="6.10.140.2220">
    <property type="match status" value="1"/>
</dbReference>
<dbReference type="Pfam" id="PF01753">
    <property type="entry name" value="zf-MYND"/>
    <property type="match status" value="1"/>
</dbReference>
<accession>A0AAW0A7T7</accession>
<name>A0AAW0A7T7_9AGAR</name>
<protein>
    <recommendedName>
        <fullName evidence="5">MYND-type domain-containing protein</fullName>
    </recommendedName>
</protein>
<evidence type="ECO:0000256" key="1">
    <source>
        <dbReference type="ARBA" id="ARBA00022723"/>
    </source>
</evidence>
<reference evidence="6 7" key="1">
    <citation type="journal article" date="2024" name="J Genomics">
        <title>Draft genome sequencing and assembly of Favolaschia claudopus CIRM-BRFM 2984 isolated from oak limbs.</title>
        <authorList>
            <person name="Navarro D."/>
            <person name="Drula E."/>
            <person name="Chaduli D."/>
            <person name="Cazenave R."/>
            <person name="Ahrendt S."/>
            <person name="Wang J."/>
            <person name="Lipzen A."/>
            <person name="Daum C."/>
            <person name="Barry K."/>
            <person name="Grigoriev I.V."/>
            <person name="Favel A."/>
            <person name="Rosso M.N."/>
            <person name="Martin F."/>
        </authorList>
    </citation>
    <scope>NUCLEOTIDE SEQUENCE [LARGE SCALE GENOMIC DNA]</scope>
    <source>
        <strain evidence="6 7">CIRM-BRFM 2984</strain>
    </source>
</reference>